<dbReference type="RefSeq" id="WP_162150886.1">
    <property type="nucleotide sequence ID" value="NZ_CAAAHN010000012.1"/>
</dbReference>
<dbReference type="Proteomes" id="UP000054785">
    <property type="component" value="Unassembled WGS sequence"/>
</dbReference>
<proteinExistence type="predicted"/>
<dbReference type="EMBL" id="LNYC01000003">
    <property type="protein sequence ID" value="KTD04525.1"/>
    <property type="molecule type" value="Genomic_DNA"/>
</dbReference>
<gene>
    <name evidence="1" type="ORF">Lgee_0135</name>
</gene>
<evidence type="ECO:0000313" key="2">
    <source>
        <dbReference type="Proteomes" id="UP000054785"/>
    </source>
</evidence>
<comment type="caution">
    <text evidence="1">The sequence shown here is derived from an EMBL/GenBank/DDBJ whole genome shotgun (WGS) entry which is preliminary data.</text>
</comment>
<organism evidence="1 2">
    <name type="scientific">Legionella geestiana</name>
    <dbReference type="NCBI Taxonomy" id="45065"/>
    <lineage>
        <taxon>Bacteria</taxon>
        <taxon>Pseudomonadati</taxon>
        <taxon>Pseudomonadota</taxon>
        <taxon>Gammaproteobacteria</taxon>
        <taxon>Legionellales</taxon>
        <taxon>Legionellaceae</taxon>
        <taxon>Legionella</taxon>
    </lineage>
</organism>
<evidence type="ECO:0000313" key="1">
    <source>
        <dbReference type="EMBL" id="KTD04525.1"/>
    </source>
</evidence>
<dbReference type="PATRIC" id="fig|45065.4.peg.147"/>
<sequence length="80" mass="8458">MNKIAQTLKITSAQIAANVGSDNNKFTFVPLLPESPVACDEEPGVFQTCSIEIQRPGGALLRVTNLPVGCLAQILTQFAG</sequence>
<name>A0A0W0UA57_9GAMM</name>
<accession>A0A0W0UA57</accession>
<reference evidence="1 2" key="1">
    <citation type="submission" date="2015-11" db="EMBL/GenBank/DDBJ databases">
        <title>Genomic analysis of 38 Legionella species identifies large and diverse effector repertoires.</title>
        <authorList>
            <person name="Burstein D."/>
            <person name="Amaro F."/>
            <person name="Zusman T."/>
            <person name="Lifshitz Z."/>
            <person name="Cohen O."/>
            <person name="Gilbert J.A."/>
            <person name="Pupko T."/>
            <person name="Shuman H.A."/>
            <person name="Segal G."/>
        </authorList>
    </citation>
    <scope>NUCLEOTIDE SEQUENCE [LARGE SCALE GENOMIC DNA]</scope>
    <source>
        <strain evidence="1 2">ATCC 49504</strain>
    </source>
</reference>
<keyword evidence="2" id="KW-1185">Reference proteome</keyword>
<dbReference type="STRING" id="45065.Lgee_0135"/>
<protein>
    <submittedName>
        <fullName evidence="1">Uncharacterized protein</fullName>
    </submittedName>
</protein>
<dbReference type="AlphaFoldDB" id="A0A0W0UA57"/>